<dbReference type="GO" id="GO:0004417">
    <property type="term" value="F:hydroxyethylthiazole kinase activity"/>
    <property type="evidence" value="ECO:0007669"/>
    <property type="project" value="UniProtKB-EC"/>
</dbReference>
<dbReference type="PANTHER" id="PTHR20857">
    <property type="entry name" value="THIAMINE-PHOSPHATE PYROPHOSPHORYLASE"/>
    <property type="match status" value="1"/>
</dbReference>
<keyword evidence="12" id="KW-0784">Thiamine biosynthesis</keyword>
<evidence type="ECO:0000256" key="4">
    <source>
        <dbReference type="ARBA" id="ARBA00004868"/>
    </source>
</evidence>
<organism evidence="19 20">
    <name type="scientific">Cephalotrichum gorgonifer</name>
    <dbReference type="NCBI Taxonomy" id="2041049"/>
    <lineage>
        <taxon>Eukaryota</taxon>
        <taxon>Fungi</taxon>
        <taxon>Dikarya</taxon>
        <taxon>Ascomycota</taxon>
        <taxon>Pezizomycotina</taxon>
        <taxon>Sordariomycetes</taxon>
        <taxon>Hypocreomycetidae</taxon>
        <taxon>Microascales</taxon>
        <taxon>Microascaceae</taxon>
        <taxon>Cephalotrichum</taxon>
    </lineage>
</organism>
<evidence type="ECO:0000256" key="14">
    <source>
        <dbReference type="ARBA" id="ARBA00047851"/>
    </source>
</evidence>
<accession>A0AAE8SS67</accession>
<keyword evidence="20" id="KW-1185">Reference proteome</keyword>
<dbReference type="InterPro" id="IPR029056">
    <property type="entry name" value="Ribokinase-like"/>
</dbReference>
<evidence type="ECO:0000313" key="20">
    <source>
        <dbReference type="Proteomes" id="UP001187682"/>
    </source>
</evidence>
<dbReference type="Pfam" id="PF02110">
    <property type="entry name" value="HK"/>
    <property type="match status" value="1"/>
</dbReference>
<dbReference type="GO" id="GO:0004789">
    <property type="term" value="F:thiamine-phosphate diphosphorylase activity"/>
    <property type="evidence" value="ECO:0007669"/>
    <property type="project" value="UniProtKB-EC"/>
</dbReference>
<dbReference type="GO" id="GO:0000287">
    <property type="term" value="F:magnesium ion binding"/>
    <property type="evidence" value="ECO:0007669"/>
    <property type="project" value="InterPro"/>
</dbReference>
<dbReference type="InterPro" id="IPR022998">
    <property type="entry name" value="ThiamineP_synth_TenI"/>
</dbReference>
<evidence type="ECO:0000256" key="5">
    <source>
        <dbReference type="ARBA" id="ARBA00005165"/>
    </source>
</evidence>
<comment type="catalytic activity">
    <reaction evidence="14">
        <text>2-(2-carboxy-4-methylthiazol-5-yl)ethyl phosphate + 4-amino-2-methyl-5-(diphosphooxymethyl)pyrimidine + 2 H(+) = thiamine phosphate + CO2 + diphosphate</text>
        <dbReference type="Rhea" id="RHEA:47848"/>
        <dbReference type="ChEBI" id="CHEBI:15378"/>
        <dbReference type="ChEBI" id="CHEBI:16526"/>
        <dbReference type="ChEBI" id="CHEBI:33019"/>
        <dbReference type="ChEBI" id="CHEBI:37575"/>
        <dbReference type="ChEBI" id="CHEBI:57841"/>
        <dbReference type="ChEBI" id="CHEBI:62890"/>
        <dbReference type="EC" id="2.5.1.3"/>
    </reaction>
</comment>
<dbReference type="CDD" id="cd01170">
    <property type="entry name" value="THZ_kinase"/>
    <property type="match status" value="1"/>
</dbReference>
<dbReference type="Gene3D" id="3.20.20.70">
    <property type="entry name" value="Aldolase class I"/>
    <property type="match status" value="1"/>
</dbReference>
<dbReference type="EMBL" id="ONZQ02000002">
    <property type="protein sequence ID" value="SPN98356.1"/>
    <property type="molecule type" value="Genomic_DNA"/>
</dbReference>
<dbReference type="NCBIfam" id="TIGR00694">
    <property type="entry name" value="thiM"/>
    <property type="match status" value="1"/>
</dbReference>
<dbReference type="InterPro" id="IPR034291">
    <property type="entry name" value="TMP_synthase"/>
</dbReference>
<comment type="catalytic activity">
    <reaction evidence="13">
        <text>4-methyl-5-(2-phosphooxyethyl)-thiazole + 4-amino-2-methyl-5-(diphosphooxymethyl)pyrimidine + H(+) = thiamine phosphate + diphosphate</text>
        <dbReference type="Rhea" id="RHEA:22328"/>
        <dbReference type="ChEBI" id="CHEBI:15378"/>
        <dbReference type="ChEBI" id="CHEBI:33019"/>
        <dbReference type="ChEBI" id="CHEBI:37575"/>
        <dbReference type="ChEBI" id="CHEBI:57841"/>
        <dbReference type="ChEBI" id="CHEBI:58296"/>
        <dbReference type="EC" id="2.5.1.3"/>
    </reaction>
</comment>
<comment type="similarity">
    <text evidence="17">In the N-terminal section; belongs to the thiamine-phosphate synthase family.</text>
</comment>
<comment type="similarity">
    <text evidence="16">In the C-terminal section; belongs to the Thz kinase family.</text>
</comment>
<evidence type="ECO:0000256" key="1">
    <source>
        <dbReference type="ARBA" id="ARBA00001771"/>
    </source>
</evidence>
<sequence length="536" mass="55253">MPKPTVDYSLYLVTDSTPAILGDRSLVTVVEAALQGGVTVVQYRDKTSDTGVLVSTARELHALTRRFGVPLLINDRVDVALAVGCEGVHIGQDDMDLPTARKLLGDDKIIGVSASTAEEALRACEQGADYLGIGAVFSTATKTNTKNILGPLGLRQILASLCRSSLPNAKAVKTVCIGGVNAHNLQRIIYQSTADATEDTRKSIDGVAIVSAIIGAKDPEKEAANLLQLVKSPPAFVVRGQGAKGAGVGEVKEILALGGDVISAVDSKTPLSHNMTNLVVQNFAANVALAVGASPIMANYGEEAADLAGLGGALVVNMGTVTPEGLDNYAKALKAYNLAGGPVVYDPVGAGATSIRRGAVRSIMNSGYLDVIKGNEGEILAVSSISQPSSSKLAQQRGVDSTATLSTEEKAAIVSSLARSERNIVVMTGKVDVVSDGTRTFAVENGHEMMGGVTGTGCVLGTMVSAFVAAYEGDRLAAVLTALVMFGIAGERAAAAVAGPGSFVPMFLDELYKLRRESAAGGVGWLEAARVTRVQG</sequence>
<dbReference type="Proteomes" id="UP001187682">
    <property type="component" value="Unassembled WGS sequence"/>
</dbReference>
<keyword evidence="10" id="KW-0067">ATP-binding</keyword>
<keyword evidence="9 19" id="KW-0418">Kinase</keyword>
<evidence type="ECO:0000256" key="8">
    <source>
        <dbReference type="ARBA" id="ARBA00022741"/>
    </source>
</evidence>
<keyword evidence="8" id="KW-0547">Nucleotide-binding</keyword>
<dbReference type="PANTHER" id="PTHR20857:SF23">
    <property type="entry name" value="THIAMINE BIOSYNTHETIC BIFUNCTIONAL ENZYME"/>
    <property type="match status" value="1"/>
</dbReference>
<evidence type="ECO:0000313" key="19">
    <source>
        <dbReference type="EMBL" id="SPN98356.1"/>
    </source>
</evidence>
<evidence type="ECO:0000256" key="12">
    <source>
        <dbReference type="ARBA" id="ARBA00022977"/>
    </source>
</evidence>
<protein>
    <submittedName>
        <fullName evidence="19">Probable hydroxyethylthiazole kinase</fullName>
    </submittedName>
</protein>
<comment type="pathway">
    <text evidence="4">Cofactor biosynthesis; thiamine diphosphate biosynthesis; 4-methyl-5-(2-phosphoethyl)-thiazole from 5-(2-hydroxyethyl)-4-methylthiazole: step 1/1.</text>
</comment>
<evidence type="ECO:0000256" key="13">
    <source>
        <dbReference type="ARBA" id="ARBA00047334"/>
    </source>
</evidence>
<dbReference type="CDD" id="cd00564">
    <property type="entry name" value="TMP_TenI"/>
    <property type="match status" value="1"/>
</dbReference>
<evidence type="ECO:0000256" key="9">
    <source>
        <dbReference type="ARBA" id="ARBA00022777"/>
    </source>
</evidence>
<dbReference type="GO" id="GO:0005524">
    <property type="term" value="F:ATP binding"/>
    <property type="evidence" value="ECO:0007669"/>
    <property type="project" value="UniProtKB-KW"/>
</dbReference>
<name>A0AAE8SS67_9PEZI</name>
<dbReference type="NCBIfam" id="NF006830">
    <property type="entry name" value="PRK09355.1"/>
    <property type="match status" value="1"/>
</dbReference>
<gene>
    <name evidence="19" type="ORF">DNG_01402</name>
</gene>
<keyword evidence="6" id="KW-0808">Transferase</keyword>
<comment type="catalytic activity">
    <reaction evidence="1">
        <text>5-(2-hydroxyethyl)-4-methylthiazole + ATP = 4-methyl-5-(2-phosphooxyethyl)-thiazole + ADP + H(+)</text>
        <dbReference type="Rhea" id="RHEA:24212"/>
        <dbReference type="ChEBI" id="CHEBI:15378"/>
        <dbReference type="ChEBI" id="CHEBI:17957"/>
        <dbReference type="ChEBI" id="CHEBI:30616"/>
        <dbReference type="ChEBI" id="CHEBI:58296"/>
        <dbReference type="ChEBI" id="CHEBI:456216"/>
        <dbReference type="EC" id="2.7.1.50"/>
    </reaction>
</comment>
<proteinExistence type="inferred from homology"/>
<evidence type="ECO:0000256" key="10">
    <source>
        <dbReference type="ARBA" id="ARBA00022840"/>
    </source>
</evidence>
<evidence type="ECO:0000256" key="7">
    <source>
        <dbReference type="ARBA" id="ARBA00022723"/>
    </source>
</evidence>
<dbReference type="SUPFAM" id="SSF51391">
    <property type="entry name" value="Thiamin phosphate synthase"/>
    <property type="match status" value="1"/>
</dbReference>
<keyword evidence="7" id="KW-0479">Metal-binding</keyword>
<evidence type="ECO:0000259" key="18">
    <source>
        <dbReference type="Pfam" id="PF02581"/>
    </source>
</evidence>
<evidence type="ECO:0000256" key="17">
    <source>
        <dbReference type="ARBA" id="ARBA00061283"/>
    </source>
</evidence>
<comment type="function">
    <text evidence="3">Condenses 4-methyl-5-(beta-hydroxyethyl)thiazole monophosphate (THZ-P) and 2-methyl-4-amino-5-hydroxymethyl pyrimidine pyrophosphate (HMP-PP) to form thiamine monophosphate (TMP).</text>
</comment>
<dbReference type="InterPro" id="IPR036206">
    <property type="entry name" value="ThiamineP_synth_sf"/>
</dbReference>
<dbReference type="GO" id="GO:0005737">
    <property type="term" value="C:cytoplasm"/>
    <property type="evidence" value="ECO:0007669"/>
    <property type="project" value="TreeGrafter"/>
</dbReference>
<dbReference type="InterPro" id="IPR000417">
    <property type="entry name" value="Hyethyz_kinase"/>
</dbReference>
<evidence type="ECO:0000256" key="11">
    <source>
        <dbReference type="ARBA" id="ARBA00022842"/>
    </source>
</evidence>
<dbReference type="PRINTS" id="PR01099">
    <property type="entry name" value="HYETHTZKNASE"/>
</dbReference>
<comment type="catalytic activity">
    <reaction evidence="15">
        <text>2-[(2R,5Z)-2-carboxy-4-methylthiazol-5(2H)-ylidene]ethyl phosphate + 4-amino-2-methyl-5-(diphosphooxymethyl)pyrimidine + 2 H(+) = thiamine phosphate + CO2 + diphosphate</text>
        <dbReference type="Rhea" id="RHEA:47844"/>
        <dbReference type="ChEBI" id="CHEBI:15378"/>
        <dbReference type="ChEBI" id="CHEBI:16526"/>
        <dbReference type="ChEBI" id="CHEBI:33019"/>
        <dbReference type="ChEBI" id="CHEBI:37575"/>
        <dbReference type="ChEBI" id="CHEBI:57841"/>
        <dbReference type="ChEBI" id="CHEBI:62899"/>
        <dbReference type="EC" id="2.5.1.3"/>
    </reaction>
</comment>
<reference evidence="19" key="1">
    <citation type="submission" date="2018-03" db="EMBL/GenBank/DDBJ databases">
        <authorList>
            <person name="Guldener U."/>
        </authorList>
    </citation>
    <scope>NUCLEOTIDE SEQUENCE</scope>
</reference>
<dbReference type="HAMAP" id="MF_00228">
    <property type="entry name" value="Thz_kinase"/>
    <property type="match status" value="1"/>
</dbReference>
<dbReference type="GO" id="GO:0009228">
    <property type="term" value="P:thiamine biosynthetic process"/>
    <property type="evidence" value="ECO:0007669"/>
    <property type="project" value="UniProtKB-KW"/>
</dbReference>
<comment type="cofactor">
    <cofactor evidence="2">
        <name>Mg(2+)</name>
        <dbReference type="ChEBI" id="CHEBI:18420"/>
    </cofactor>
</comment>
<evidence type="ECO:0000256" key="15">
    <source>
        <dbReference type="ARBA" id="ARBA00047883"/>
    </source>
</evidence>
<dbReference type="AlphaFoldDB" id="A0AAE8SS67"/>
<dbReference type="Gene3D" id="3.40.1190.20">
    <property type="match status" value="1"/>
</dbReference>
<evidence type="ECO:0000256" key="6">
    <source>
        <dbReference type="ARBA" id="ARBA00022679"/>
    </source>
</evidence>
<comment type="caution">
    <text evidence="19">The sequence shown here is derived from an EMBL/GenBank/DDBJ whole genome shotgun (WGS) entry which is preliminary data.</text>
</comment>
<dbReference type="NCBIfam" id="TIGR00693">
    <property type="entry name" value="thiE"/>
    <property type="match status" value="1"/>
</dbReference>
<dbReference type="Pfam" id="PF02581">
    <property type="entry name" value="TMP-TENI"/>
    <property type="match status" value="1"/>
</dbReference>
<evidence type="ECO:0000256" key="16">
    <source>
        <dbReference type="ARBA" id="ARBA00061146"/>
    </source>
</evidence>
<evidence type="ECO:0000256" key="2">
    <source>
        <dbReference type="ARBA" id="ARBA00001946"/>
    </source>
</evidence>
<evidence type="ECO:0000256" key="3">
    <source>
        <dbReference type="ARBA" id="ARBA00003814"/>
    </source>
</evidence>
<comment type="pathway">
    <text evidence="5">Cofactor biosynthesis; thiamine diphosphate biosynthesis; thiamine phosphate from 4-amino-2-methyl-5-diphosphomethylpyrimidine and 4-methyl-5-(2-phosphoethyl)-thiazole: step 1/1.</text>
</comment>
<dbReference type="HAMAP" id="MF_00097">
    <property type="entry name" value="TMP_synthase"/>
    <property type="match status" value="1"/>
</dbReference>
<dbReference type="FunFam" id="3.20.20.70:FF:000104">
    <property type="entry name" value="Thiamine biosynthetic bifunctional enzyme"/>
    <property type="match status" value="1"/>
</dbReference>
<feature type="domain" description="Thiamine phosphate synthase/TenI" evidence="18">
    <location>
        <begin position="10"/>
        <end position="213"/>
    </location>
</feature>
<keyword evidence="11" id="KW-0460">Magnesium</keyword>
<dbReference type="InterPro" id="IPR013785">
    <property type="entry name" value="Aldolase_TIM"/>
</dbReference>
<dbReference type="SUPFAM" id="SSF53613">
    <property type="entry name" value="Ribokinase-like"/>
    <property type="match status" value="1"/>
</dbReference>